<sequence length="195" mass="21071">MTTPVPELAPLTPGARRVLDAASELFYERGIHAVGVDTISEAAGVSKKTLYDRFGSKDALVVAYLQHRDARWRAHVAAALQAVPEPGPERVLTIFDAAISWSDDNNPKGCSAINARAEVSDSDGARSVFPEVTRQKVWLLDVFAELSREAGISDPEATAQSLMLLYEGAIVTVGMHTFAEPFVVARAVARRLLTP</sequence>
<dbReference type="Proteomes" id="UP001549257">
    <property type="component" value="Unassembled WGS sequence"/>
</dbReference>
<evidence type="ECO:0000256" key="1">
    <source>
        <dbReference type="ARBA" id="ARBA00023125"/>
    </source>
</evidence>
<accession>A0ABV2QJ54</accession>
<feature type="domain" description="HTH tetR-type" evidence="3">
    <location>
        <begin position="12"/>
        <end position="72"/>
    </location>
</feature>
<feature type="DNA-binding region" description="H-T-H motif" evidence="2">
    <location>
        <begin position="35"/>
        <end position="54"/>
    </location>
</feature>
<dbReference type="PRINTS" id="PR00455">
    <property type="entry name" value="HTHTETR"/>
</dbReference>
<evidence type="ECO:0000313" key="4">
    <source>
        <dbReference type="EMBL" id="MET4580542.1"/>
    </source>
</evidence>
<evidence type="ECO:0000259" key="3">
    <source>
        <dbReference type="PROSITE" id="PS50977"/>
    </source>
</evidence>
<protein>
    <submittedName>
        <fullName evidence="4">AcrR family transcriptional regulator</fullName>
    </submittedName>
</protein>
<dbReference type="InterPro" id="IPR050109">
    <property type="entry name" value="HTH-type_TetR-like_transc_reg"/>
</dbReference>
<dbReference type="InterPro" id="IPR036271">
    <property type="entry name" value="Tet_transcr_reg_TetR-rel_C_sf"/>
</dbReference>
<name>A0ABV2QJ54_9MICO</name>
<gene>
    <name evidence="4" type="ORF">ABIE21_000032</name>
</gene>
<evidence type="ECO:0000313" key="5">
    <source>
        <dbReference type="Proteomes" id="UP001549257"/>
    </source>
</evidence>
<dbReference type="PANTHER" id="PTHR30055:SF200">
    <property type="entry name" value="HTH-TYPE TRANSCRIPTIONAL REPRESSOR BDCR"/>
    <property type="match status" value="1"/>
</dbReference>
<dbReference type="SUPFAM" id="SSF48498">
    <property type="entry name" value="Tetracyclin repressor-like, C-terminal domain"/>
    <property type="match status" value="1"/>
</dbReference>
<dbReference type="PANTHER" id="PTHR30055">
    <property type="entry name" value="HTH-TYPE TRANSCRIPTIONAL REGULATOR RUTR"/>
    <property type="match status" value="1"/>
</dbReference>
<evidence type="ECO:0000256" key="2">
    <source>
        <dbReference type="PROSITE-ProRule" id="PRU00335"/>
    </source>
</evidence>
<keyword evidence="1 2" id="KW-0238">DNA-binding</keyword>
<keyword evidence="5" id="KW-1185">Reference proteome</keyword>
<dbReference type="RefSeq" id="WP_354022766.1">
    <property type="nucleotide sequence ID" value="NZ_JBEPSJ010000001.1"/>
</dbReference>
<dbReference type="InterPro" id="IPR009057">
    <property type="entry name" value="Homeodomain-like_sf"/>
</dbReference>
<dbReference type="Gene3D" id="1.10.357.10">
    <property type="entry name" value="Tetracycline Repressor, domain 2"/>
    <property type="match status" value="1"/>
</dbReference>
<proteinExistence type="predicted"/>
<organism evidence="4 5">
    <name type="scientific">Conyzicola nivalis</name>
    <dbReference type="NCBI Taxonomy" id="1477021"/>
    <lineage>
        <taxon>Bacteria</taxon>
        <taxon>Bacillati</taxon>
        <taxon>Actinomycetota</taxon>
        <taxon>Actinomycetes</taxon>
        <taxon>Micrococcales</taxon>
        <taxon>Microbacteriaceae</taxon>
        <taxon>Conyzicola</taxon>
    </lineage>
</organism>
<dbReference type="InterPro" id="IPR001647">
    <property type="entry name" value="HTH_TetR"/>
</dbReference>
<dbReference type="Pfam" id="PF00440">
    <property type="entry name" value="TetR_N"/>
    <property type="match status" value="1"/>
</dbReference>
<dbReference type="SUPFAM" id="SSF46689">
    <property type="entry name" value="Homeodomain-like"/>
    <property type="match status" value="1"/>
</dbReference>
<dbReference type="EMBL" id="JBEPSJ010000001">
    <property type="protein sequence ID" value="MET4580542.1"/>
    <property type="molecule type" value="Genomic_DNA"/>
</dbReference>
<dbReference type="PROSITE" id="PS50977">
    <property type="entry name" value="HTH_TETR_2"/>
    <property type="match status" value="1"/>
</dbReference>
<comment type="caution">
    <text evidence="4">The sequence shown here is derived from an EMBL/GenBank/DDBJ whole genome shotgun (WGS) entry which is preliminary data.</text>
</comment>
<reference evidence="4 5" key="1">
    <citation type="submission" date="2024-06" db="EMBL/GenBank/DDBJ databases">
        <title>Sorghum-associated microbial communities from plants grown in Nebraska, USA.</title>
        <authorList>
            <person name="Schachtman D."/>
        </authorList>
    </citation>
    <scope>NUCLEOTIDE SEQUENCE [LARGE SCALE GENOMIC DNA]</scope>
    <source>
        <strain evidence="4 5">2857</strain>
    </source>
</reference>